<keyword evidence="1" id="KW-0812">Transmembrane</keyword>
<evidence type="ECO:0000313" key="3">
    <source>
        <dbReference type="Proteomes" id="UP001500121"/>
    </source>
</evidence>
<organism evidence="2 3">
    <name type="scientific">Amnibacterium soli</name>
    <dbReference type="NCBI Taxonomy" id="1282736"/>
    <lineage>
        <taxon>Bacteria</taxon>
        <taxon>Bacillati</taxon>
        <taxon>Actinomycetota</taxon>
        <taxon>Actinomycetes</taxon>
        <taxon>Micrococcales</taxon>
        <taxon>Microbacteriaceae</taxon>
        <taxon>Amnibacterium</taxon>
    </lineage>
</organism>
<evidence type="ECO:0000313" key="2">
    <source>
        <dbReference type="EMBL" id="GAA4757380.1"/>
    </source>
</evidence>
<accession>A0ABP8ZIV3</accession>
<gene>
    <name evidence="2" type="ORF">GCM10025783_33340</name>
</gene>
<evidence type="ECO:0008006" key="4">
    <source>
        <dbReference type="Google" id="ProtNLM"/>
    </source>
</evidence>
<dbReference type="EMBL" id="BAABLP010000013">
    <property type="protein sequence ID" value="GAA4757380.1"/>
    <property type="molecule type" value="Genomic_DNA"/>
</dbReference>
<comment type="caution">
    <text evidence="2">The sequence shown here is derived from an EMBL/GenBank/DDBJ whole genome shotgun (WGS) entry which is preliminary data.</text>
</comment>
<keyword evidence="1" id="KW-0472">Membrane</keyword>
<keyword evidence="3" id="KW-1185">Reference proteome</keyword>
<sequence>MTPTQTGMAVAAVLAIIWIAFGFGAAVLVAIAIAIGALIGRAIEGRLDLSEIIGALRGRRSSS</sequence>
<reference evidence="3" key="1">
    <citation type="journal article" date="2019" name="Int. J. Syst. Evol. Microbiol.">
        <title>The Global Catalogue of Microorganisms (GCM) 10K type strain sequencing project: providing services to taxonomists for standard genome sequencing and annotation.</title>
        <authorList>
            <consortium name="The Broad Institute Genomics Platform"/>
            <consortium name="The Broad Institute Genome Sequencing Center for Infectious Disease"/>
            <person name="Wu L."/>
            <person name="Ma J."/>
        </authorList>
    </citation>
    <scope>NUCLEOTIDE SEQUENCE [LARGE SCALE GENOMIC DNA]</scope>
    <source>
        <strain evidence="3">JCM 19015</strain>
    </source>
</reference>
<evidence type="ECO:0000256" key="1">
    <source>
        <dbReference type="SAM" id="Phobius"/>
    </source>
</evidence>
<protein>
    <recommendedName>
        <fullName evidence="4">DUF2273 domain-containing protein</fullName>
    </recommendedName>
</protein>
<keyword evidence="1" id="KW-1133">Transmembrane helix</keyword>
<feature type="transmembrane region" description="Helical" evidence="1">
    <location>
        <begin position="12"/>
        <end position="39"/>
    </location>
</feature>
<name>A0ABP8ZIV3_9MICO</name>
<dbReference type="Proteomes" id="UP001500121">
    <property type="component" value="Unassembled WGS sequence"/>
</dbReference>
<proteinExistence type="predicted"/>